<dbReference type="AlphaFoldDB" id="A0A927D1V9"/>
<name>A0A927D1V9_9RHOB</name>
<accession>A0A927D1V9</accession>
<reference evidence="1" key="1">
    <citation type="submission" date="2020-08" db="EMBL/GenBank/DDBJ databases">
        <title>Sulfitobacter aestuariivivens sp. nov., isolated from a tidal flat.</title>
        <authorList>
            <person name="Park S."/>
            <person name="Yoon J.-H."/>
        </authorList>
    </citation>
    <scope>NUCLEOTIDE SEQUENCE</scope>
    <source>
        <strain evidence="1">TSTF-M16</strain>
    </source>
</reference>
<evidence type="ECO:0000313" key="2">
    <source>
        <dbReference type="Proteomes" id="UP000635142"/>
    </source>
</evidence>
<dbReference type="RefSeq" id="WP_191074524.1">
    <property type="nucleotide sequence ID" value="NZ_JBHSVY010000001.1"/>
</dbReference>
<gene>
    <name evidence="1" type="ORF">H9Q16_06525</name>
</gene>
<comment type="caution">
    <text evidence="1">The sequence shown here is derived from an EMBL/GenBank/DDBJ whole genome shotgun (WGS) entry which is preliminary data.</text>
</comment>
<sequence>MSEIGLIQCARHGQVQAAYVCRHLLDGLTDRSPRGVNWLMDENNAVNAWCDGCEKFRLANGNEWNDTTEAHAKIKLLCRNCFDELEGFDTLKKAN</sequence>
<evidence type="ECO:0000313" key="1">
    <source>
        <dbReference type="EMBL" id="MBD3663570.1"/>
    </source>
</evidence>
<dbReference type="EMBL" id="JACTAG010000001">
    <property type="protein sequence ID" value="MBD3663570.1"/>
    <property type="molecule type" value="Genomic_DNA"/>
</dbReference>
<organism evidence="1 2">
    <name type="scientific">Sulfitobacter aestuariivivens</name>
    <dbReference type="NCBI Taxonomy" id="2766981"/>
    <lineage>
        <taxon>Bacteria</taxon>
        <taxon>Pseudomonadati</taxon>
        <taxon>Pseudomonadota</taxon>
        <taxon>Alphaproteobacteria</taxon>
        <taxon>Rhodobacterales</taxon>
        <taxon>Roseobacteraceae</taxon>
        <taxon>Sulfitobacter</taxon>
    </lineage>
</organism>
<protein>
    <submittedName>
        <fullName evidence="1">Uncharacterized protein</fullName>
    </submittedName>
</protein>
<keyword evidence="2" id="KW-1185">Reference proteome</keyword>
<proteinExistence type="predicted"/>
<dbReference type="Proteomes" id="UP000635142">
    <property type="component" value="Unassembled WGS sequence"/>
</dbReference>